<dbReference type="RefSeq" id="WP_075805829.1">
    <property type="nucleotide sequence ID" value="NZ_MKZO01000058.1"/>
</dbReference>
<comment type="caution">
    <text evidence="2">The sequence shown here is derived from an EMBL/GenBank/DDBJ whole genome shotgun (WGS) entry which is preliminary data.</text>
</comment>
<evidence type="ECO:0008006" key="4">
    <source>
        <dbReference type="Google" id="ProtNLM"/>
    </source>
</evidence>
<organism evidence="2 3">
    <name type="scientific">Pseudomonas putida</name>
    <name type="common">Arthrobacter siderocapsulatus</name>
    <dbReference type="NCBI Taxonomy" id="303"/>
    <lineage>
        <taxon>Bacteria</taxon>
        <taxon>Pseudomonadati</taxon>
        <taxon>Pseudomonadota</taxon>
        <taxon>Gammaproteobacteria</taxon>
        <taxon>Pseudomonadales</taxon>
        <taxon>Pseudomonadaceae</taxon>
        <taxon>Pseudomonas</taxon>
    </lineage>
</organism>
<dbReference type="GO" id="GO:0043448">
    <property type="term" value="P:alkane catabolic process"/>
    <property type="evidence" value="ECO:0007669"/>
    <property type="project" value="TreeGrafter"/>
</dbReference>
<protein>
    <recommendedName>
        <fullName evidence="4">Lipoprotein</fullName>
    </recommendedName>
</protein>
<dbReference type="OrthoDB" id="9800666at2"/>
<feature type="chain" id="PRO_5012615878" description="Lipoprotein" evidence="1">
    <location>
        <begin position="24"/>
        <end position="122"/>
    </location>
</feature>
<dbReference type="InterPro" id="IPR014558">
    <property type="entry name" value="UCP029720"/>
</dbReference>
<proteinExistence type="predicted"/>
<gene>
    <name evidence="2" type="ORF">PSEMO_51840</name>
</gene>
<evidence type="ECO:0000256" key="1">
    <source>
        <dbReference type="SAM" id="SignalP"/>
    </source>
</evidence>
<dbReference type="PIRSF" id="PIRSF029720">
    <property type="entry name" value="UCP029720"/>
    <property type="match status" value="1"/>
</dbReference>
<dbReference type="PANTHER" id="PTHR39335:SF1">
    <property type="entry name" value="BLL4220 PROTEIN"/>
    <property type="match status" value="1"/>
</dbReference>
<dbReference type="PANTHER" id="PTHR39335">
    <property type="entry name" value="BLL4220 PROTEIN"/>
    <property type="match status" value="1"/>
</dbReference>
<dbReference type="InterPro" id="IPR005297">
    <property type="entry name" value="Lipoprotein_repeat"/>
</dbReference>
<dbReference type="Proteomes" id="UP000186736">
    <property type="component" value="Unassembled WGS sequence"/>
</dbReference>
<dbReference type="EMBL" id="MKZO01000058">
    <property type="protein sequence ID" value="OLS59876.1"/>
    <property type="molecule type" value="Genomic_DNA"/>
</dbReference>
<dbReference type="AlphaFoldDB" id="A0A1Q9QXJ4"/>
<keyword evidence="1" id="KW-0732">Signal</keyword>
<dbReference type="Pfam" id="PF03640">
    <property type="entry name" value="Lipoprotein_15"/>
    <property type="match status" value="2"/>
</dbReference>
<name>A0A1Q9QXJ4_PSEPU</name>
<reference evidence="2 3" key="1">
    <citation type="submission" date="2016-10" db="EMBL/GenBank/DDBJ databases">
        <title>Genome Sequence of Pseudomonas putida GM4FR.</title>
        <authorList>
            <person name="Poehlein A."/>
            <person name="Wemheuer F."/>
            <person name="Hollensteiner J."/>
            <person name="Wemheuer B."/>
        </authorList>
    </citation>
    <scope>NUCLEOTIDE SEQUENCE [LARGE SCALE GENOMIC DNA]</scope>
    <source>
        <strain evidence="2 3">GM4FR</strain>
    </source>
</reference>
<evidence type="ECO:0000313" key="3">
    <source>
        <dbReference type="Proteomes" id="UP000186736"/>
    </source>
</evidence>
<sequence length="122" mass="13196">MTRHTLNWMALCTALALPGVALAAPAMEKDGMLVDHAGMTLYTFDKDSGGKSMCAGECAKNWPPLMAKAGDKAEGKWTQIKRDDGSMQWAYDGKPLYTFVKDKAAGDKTGDGMKDVWHAAKP</sequence>
<feature type="signal peptide" evidence="1">
    <location>
        <begin position="1"/>
        <end position="23"/>
    </location>
</feature>
<accession>A0A1Q9QXJ4</accession>
<evidence type="ECO:0000313" key="2">
    <source>
        <dbReference type="EMBL" id="OLS59876.1"/>
    </source>
</evidence>